<evidence type="ECO:0008006" key="4">
    <source>
        <dbReference type="Google" id="ProtNLM"/>
    </source>
</evidence>
<feature type="signal peptide" evidence="1">
    <location>
        <begin position="1"/>
        <end position="23"/>
    </location>
</feature>
<name>A0ABN3I7T2_9ACTN</name>
<sequence>MDARRTLVGVVTVSACLALTACGAEIAVHNAAPGREKTVIDVPAGTVLSPVRWPDACSFVTDAEIKAILPQAGKLSRESDWVKLPVDGALGGKAGAGLASDGKCAYSFGLPQNGGYKGHIEGWGAFDVEILAVADPKLLTRYVADSKAAHQRDAVVLETDARTFGADECYSHARSKKEIPTVVCRKGPLMFQSNGVGFKYIDFEGAEEDTAAFDKIVKERVTPAVFRAITANL</sequence>
<evidence type="ECO:0000313" key="3">
    <source>
        <dbReference type="Proteomes" id="UP001499986"/>
    </source>
</evidence>
<dbReference type="PROSITE" id="PS51257">
    <property type="entry name" value="PROKAR_LIPOPROTEIN"/>
    <property type="match status" value="1"/>
</dbReference>
<keyword evidence="3" id="KW-1185">Reference proteome</keyword>
<comment type="caution">
    <text evidence="2">The sequence shown here is derived from an EMBL/GenBank/DDBJ whole genome shotgun (WGS) entry which is preliminary data.</text>
</comment>
<evidence type="ECO:0000313" key="2">
    <source>
        <dbReference type="EMBL" id="GAA2395604.1"/>
    </source>
</evidence>
<accession>A0ABN3I7T2</accession>
<protein>
    <recommendedName>
        <fullName evidence="4">DUF3558 domain-containing protein</fullName>
    </recommendedName>
</protein>
<dbReference type="EMBL" id="BAAASE010000003">
    <property type="protein sequence ID" value="GAA2395604.1"/>
    <property type="molecule type" value="Genomic_DNA"/>
</dbReference>
<gene>
    <name evidence="2" type="ORF">GCM10010255_28500</name>
</gene>
<proteinExistence type="predicted"/>
<dbReference type="RefSeq" id="WP_086850786.1">
    <property type="nucleotide sequence ID" value="NZ_BAAASE010000003.1"/>
</dbReference>
<feature type="chain" id="PRO_5045704984" description="DUF3558 domain-containing protein" evidence="1">
    <location>
        <begin position="24"/>
        <end position="233"/>
    </location>
</feature>
<evidence type="ECO:0000256" key="1">
    <source>
        <dbReference type="SAM" id="SignalP"/>
    </source>
</evidence>
<organism evidence="2 3">
    <name type="scientific">Streptomyces coeruleofuscus</name>
    <dbReference type="NCBI Taxonomy" id="66879"/>
    <lineage>
        <taxon>Bacteria</taxon>
        <taxon>Bacillati</taxon>
        <taxon>Actinomycetota</taxon>
        <taxon>Actinomycetes</taxon>
        <taxon>Kitasatosporales</taxon>
        <taxon>Streptomycetaceae</taxon>
        <taxon>Streptomyces</taxon>
    </lineage>
</organism>
<keyword evidence="1" id="KW-0732">Signal</keyword>
<dbReference type="Proteomes" id="UP001499986">
    <property type="component" value="Unassembled WGS sequence"/>
</dbReference>
<reference evidence="2 3" key="1">
    <citation type="journal article" date="2019" name="Int. J. Syst. Evol. Microbiol.">
        <title>The Global Catalogue of Microorganisms (GCM) 10K type strain sequencing project: providing services to taxonomists for standard genome sequencing and annotation.</title>
        <authorList>
            <consortium name="The Broad Institute Genomics Platform"/>
            <consortium name="The Broad Institute Genome Sequencing Center for Infectious Disease"/>
            <person name="Wu L."/>
            <person name="Ma J."/>
        </authorList>
    </citation>
    <scope>NUCLEOTIDE SEQUENCE [LARGE SCALE GENOMIC DNA]</scope>
    <source>
        <strain evidence="2 3">JCM 4358</strain>
    </source>
</reference>